<dbReference type="AlphaFoldDB" id="A0AAV4EGR8"/>
<dbReference type="EMBL" id="BMAT01003661">
    <property type="protein sequence ID" value="GFR59920.1"/>
    <property type="molecule type" value="Genomic_DNA"/>
</dbReference>
<accession>A0AAV4EGR8</accession>
<evidence type="ECO:0008006" key="3">
    <source>
        <dbReference type="Google" id="ProtNLM"/>
    </source>
</evidence>
<evidence type="ECO:0000313" key="2">
    <source>
        <dbReference type="Proteomes" id="UP000762676"/>
    </source>
</evidence>
<reference evidence="1 2" key="1">
    <citation type="journal article" date="2021" name="Elife">
        <title>Chloroplast acquisition without the gene transfer in kleptoplastic sea slugs, Plakobranchus ocellatus.</title>
        <authorList>
            <person name="Maeda T."/>
            <person name="Takahashi S."/>
            <person name="Yoshida T."/>
            <person name="Shimamura S."/>
            <person name="Takaki Y."/>
            <person name="Nagai Y."/>
            <person name="Toyoda A."/>
            <person name="Suzuki Y."/>
            <person name="Arimoto A."/>
            <person name="Ishii H."/>
            <person name="Satoh N."/>
            <person name="Nishiyama T."/>
            <person name="Hasebe M."/>
            <person name="Maruyama T."/>
            <person name="Minagawa J."/>
            <person name="Obokata J."/>
            <person name="Shigenobu S."/>
        </authorList>
    </citation>
    <scope>NUCLEOTIDE SEQUENCE [LARGE SCALE GENOMIC DNA]</scope>
</reference>
<comment type="caution">
    <text evidence="1">The sequence shown here is derived from an EMBL/GenBank/DDBJ whole genome shotgun (WGS) entry which is preliminary data.</text>
</comment>
<evidence type="ECO:0000313" key="1">
    <source>
        <dbReference type="EMBL" id="GFR59920.1"/>
    </source>
</evidence>
<sequence>MIQCRRKVIKMFQFALKFAMDVGCELCYLRFYAISQLTTCTRLTTMELPRTLTVKWNQAMIIHATRAWSQWIDVPYLISARDAAEGGLSLGQRTAVL</sequence>
<keyword evidence="2" id="KW-1185">Reference proteome</keyword>
<proteinExistence type="predicted"/>
<name>A0AAV4EGR8_9GAST</name>
<gene>
    <name evidence="1" type="ORF">ElyMa_001807100</name>
</gene>
<protein>
    <recommendedName>
        <fullName evidence="3">Secreted protein</fullName>
    </recommendedName>
</protein>
<organism evidence="1 2">
    <name type="scientific">Elysia marginata</name>
    <dbReference type="NCBI Taxonomy" id="1093978"/>
    <lineage>
        <taxon>Eukaryota</taxon>
        <taxon>Metazoa</taxon>
        <taxon>Spiralia</taxon>
        <taxon>Lophotrochozoa</taxon>
        <taxon>Mollusca</taxon>
        <taxon>Gastropoda</taxon>
        <taxon>Heterobranchia</taxon>
        <taxon>Euthyneura</taxon>
        <taxon>Panpulmonata</taxon>
        <taxon>Sacoglossa</taxon>
        <taxon>Placobranchoidea</taxon>
        <taxon>Plakobranchidae</taxon>
        <taxon>Elysia</taxon>
    </lineage>
</organism>
<dbReference type="Proteomes" id="UP000762676">
    <property type="component" value="Unassembled WGS sequence"/>
</dbReference>